<evidence type="ECO:0000256" key="3">
    <source>
        <dbReference type="ARBA" id="ARBA00024247"/>
    </source>
</evidence>
<dbReference type="CDD" id="cd00754">
    <property type="entry name" value="Ubl_MoaD"/>
    <property type="match status" value="1"/>
</dbReference>
<keyword evidence="5" id="KW-1185">Reference proteome</keyword>
<evidence type="ECO:0000313" key="5">
    <source>
        <dbReference type="Proteomes" id="UP001523543"/>
    </source>
</evidence>
<dbReference type="NCBIfam" id="TIGR01682">
    <property type="entry name" value="moaD"/>
    <property type="match status" value="1"/>
</dbReference>
<protein>
    <recommendedName>
        <fullName evidence="3">Molybdopterin synthase sulfur carrier subunit</fullName>
    </recommendedName>
</protein>
<accession>A0ABT1EMA4</accession>
<name>A0ABT1EMA4_9PROT</name>
<dbReference type="InterPro" id="IPR016155">
    <property type="entry name" value="Mopterin_synth/thiamin_S_b"/>
</dbReference>
<dbReference type="Pfam" id="PF02597">
    <property type="entry name" value="ThiS"/>
    <property type="match status" value="1"/>
</dbReference>
<proteinExistence type="inferred from homology"/>
<dbReference type="PANTHER" id="PTHR33359:SF1">
    <property type="entry name" value="MOLYBDOPTERIN SYNTHASE SULFUR CARRIER SUBUNIT"/>
    <property type="match status" value="1"/>
</dbReference>
<dbReference type="InterPro" id="IPR044672">
    <property type="entry name" value="MOCS2A"/>
</dbReference>
<comment type="similarity">
    <text evidence="2">Belongs to the MoaD family.</text>
</comment>
<evidence type="ECO:0000256" key="1">
    <source>
        <dbReference type="ARBA" id="ARBA00022741"/>
    </source>
</evidence>
<gene>
    <name evidence="4" type="primary">moaD</name>
    <name evidence="4" type="ORF">NKW54_00970</name>
</gene>
<dbReference type="InterPro" id="IPR012675">
    <property type="entry name" value="Beta-grasp_dom_sf"/>
</dbReference>
<evidence type="ECO:0000313" key="4">
    <source>
        <dbReference type="EMBL" id="MCP1244516.1"/>
    </source>
</evidence>
<organism evidence="4 5">
    <name type="scientific">Acetobacter cerevisiae</name>
    <dbReference type="NCBI Taxonomy" id="178900"/>
    <lineage>
        <taxon>Bacteria</taxon>
        <taxon>Pseudomonadati</taxon>
        <taxon>Pseudomonadota</taxon>
        <taxon>Alphaproteobacteria</taxon>
        <taxon>Acetobacterales</taxon>
        <taxon>Acetobacteraceae</taxon>
        <taxon>Acetobacter</taxon>
    </lineage>
</organism>
<keyword evidence="1" id="KW-0547">Nucleotide-binding</keyword>
<evidence type="ECO:0000256" key="2">
    <source>
        <dbReference type="ARBA" id="ARBA00024200"/>
    </source>
</evidence>
<dbReference type="SUPFAM" id="SSF54285">
    <property type="entry name" value="MoaD/ThiS"/>
    <property type="match status" value="1"/>
</dbReference>
<dbReference type="EMBL" id="JAMYZR010000001">
    <property type="protein sequence ID" value="MCP1244516.1"/>
    <property type="molecule type" value="Genomic_DNA"/>
</dbReference>
<dbReference type="RefSeq" id="WP_253563788.1">
    <property type="nucleotide sequence ID" value="NZ_JAMYZR010000001.1"/>
</dbReference>
<dbReference type="Gene3D" id="3.10.20.30">
    <property type="match status" value="1"/>
</dbReference>
<reference evidence="4 5" key="1">
    <citation type="submission" date="2022-06" db="EMBL/GenBank/DDBJ databases">
        <title>Acetobacer genomes from food samples.</title>
        <authorList>
            <person name="Sombolestani A."/>
        </authorList>
    </citation>
    <scope>NUCLEOTIDE SEQUENCE [LARGE SCALE GENOMIC DNA]</scope>
    <source>
        <strain evidence="4 5">R-83281</strain>
    </source>
</reference>
<dbReference type="Proteomes" id="UP001523543">
    <property type="component" value="Unassembled WGS sequence"/>
</dbReference>
<dbReference type="InterPro" id="IPR003749">
    <property type="entry name" value="ThiS/MoaD-like"/>
</dbReference>
<sequence length="96" mass="10532">MNKSSKEAGMAQDVTIFYFAALREQMGREKETVPLPAQPVTVEALVTELRQKDVGMDEVFAASPRIRVAINQTLATFQDTVKPGDELAFFPPMTGG</sequence>
<comment type="caution">
    <text evidence="4">The sequence shown here is derived from an EMBL/GenBank/DDBJ whole genome shotgun (WGS) entry which is preliminary data.</text>
</comment>
<dbReference type="PANTHER" id="PTHR33359">
    <property type="entry name" value="MOLYBDOPTERIN SYNTHASE SULFUR CARRIER SUBUNIT"/>
    <property type="match status" value="1"/>
</dbReference>